<organism evidence="4 5">
    <name type="scientific">Dibothriocephalus latus</name>
    <name type="common">Fish tapeworm</name>
    <name type="synonym">Diphyllobothrium latum</name>
    <dbReference type="NCBI Taxonomy" id="60516"/>
    <lineage>
        <taxon>Eukaryota</taxon>
        <taxon>Metazoa</taxon>
        <taxon>Spiralia</taxon>
        <taxon>Lophotrochozoa</taxon>
        <taxon>Platyhelminthes</taxon>
        <taxon>Cestoda</taxon>
        <taxon>Eucestoda</taxon>
        <taxon>Diphyllobothriidea</taxon>
        <taxon>Diphyllobothriidae</taxon>
        <taxon>Dibothriocephalus</taxon>
    </lineage>
</organism>
<gene>
    <name evidence="4" type="ORF">DILT_LOCUS10326</name>
</gene>
<protein>
    <recommendedName>
        <fullName evidence="3">Macroglobulin domain-containing protein</fullName>
    </recommendedName>
</protein>
<dbReference type="PANTHER" id="PTHR11412">
    <property type="entry name" value="MACROGLOBULIN / COMPLEMENT"/>
    <property type="match status" value="1"/>
</dbReference>
<evidence type="ECO:0000313" key="5">
    <source>
        <dbReference type="Proteomes" id="UP000281553"/>
    </source>
</evidence>
<dbReference type="InterPro" id="IPR041555">
    <property type="entry name" value="MG3"/>
</dbReference>
<dbReference type="Pfam" id="PF17791">
    <property type="entry name" value="MG3"/>
    <property type="match status" value="1"/>
</dbReference>
<feature type="chain" id="PRO_5018212123" description="Macroglobulin domain-containing protein" evidence="2">
    <location>
        <begin position="26"/>
        <end position="393"/>
    </location>
</feature>
<evidence type="ECO:0000313" key="4">
    <source>
        <dbReference type="EMBL" id="VDN14495.1"/>
    </source>
</evidence>
<dbReference type="Gene3D" id="2.60.40.1940">
    <property type="match status" value="1"/>
</dbReference>
<dbReference type="Proteomes" id="UP000281553">
    <property type="component" value="Unassembled WGS sequence"/>
</dbReference>
<dbReference type="Gene3D" id="2.60.40.1930">
    <property type="match status" value="1"/>
</dbReference>
<dbReference type="AlphaFoldDB" id="A0A3P7LBI8"/>
<evidence type="ECO:0000259" key="3">
    <source>
        <dbReference type="Pfam" id="PF17791"/>
    </source>
</evidence>
<evidence type="ECO:0000256" key="1">
    <source>
        <dbReference type="SAM" id="MobiDB-lite"/>
    </source>
</evidence>
<dbReference type="InterPro" id="IPR050473">
    <property type="entry name" value="A2M/Complement_sys"/>
</dbReference>
<dbReference type="PANTHER" id="PTHR11412:SF171">
    <property type="entry name" value="PREGNANCY ZONE PROTEIN-LIKE PROTEIN"/>
    <property type="match status" value="1"/>
</dbReference>
<keyword evidence="2" id="KW-0732">Signal</keyword>
<name>A0A3P7LBI8_DIBLA</name>
<dbReference type="EMBL" id="UYRU01059458">
    <property type="protein sequence ID" value="VDN14495.1"/>
    <property type="molecule type" value="Genomic_DNA"/>
</dbReference>
<feature type="domain" description="Macroglobulin" evidence="3">
    <location>
        <begin position="310"/>
        <end position="366"/>
    </location>
</feature>
<sequence length="393" mass="44483">MAAHGFCLGWAAFCLLSTLNLLVGGLIDQDGYVHADYDSDNTVTLTIPRTLLPDVPNRVQLRSAHPVSRLRIDSFVYGLSHATPMNQSYRLTAKRSADGLYRADVDFRPPFVTEEGGAINLNVTYEYCPAKEDGEQKDESDDTVESAGKECDDVDDDDDEACEEPKKKSQVIYASFVRKFIVILGESDKPIYRPGENIRFRFIALNSRQLQPTTEQLQWPKFLIDRRDYMHPKLVEISEEERRRHEMPPEFDVIYIEDPNGNRVKEWKNVPQTTAFNLSFPLLSDASEGVWRLVATAFTSRKTLEVDVKKYVLPRFLASIQIPTEVEIKAETTTFNVCATYTNGNSFQGHYDAQICVCSGMKLRQQQVLGIPFENNVCLSGTAFLSHLKMEGA</sequence>
<evidence type="ECO:0000256" key="2">
    <source>
        <dbReference type="SAM" id="SignalP"/>
    </source>
</evidence>
<reference evidence="4 5" key="1">
    <citation type="submission" date="2018-11" db="EMBL/GenBank/DDBJ databases">
        <authorList>
            <consortium name="Pathogen Informatics"/>
        </authorList>
    </citation>
    <scope>NUCLEOTIDE SEQUENCE [LARGE SCALE GENOMIC DNA]</scope>
</reference>
<dbReference type="OrthoDB" id="9998011at2759"/>
<feature type="region of interest" description="Disordered" evidence="1">
    <location>
        <begin position="131"/>
        <end position="166"/>
    </location>
</feature>
<accession>A0A3P7LBI8</accession>
<feature type="compositionally biased region" description="Acidic residues" evidence="1">
    <location>
        <begin position="152"/>
        <end position="162"/>
    </location>
</feature>
<feature type="compositionally biased region" description="Acidic residues" evidence="1">
    <location>
        <begin position="135"/>
        <end position="144"/>
    </location>
</feature>
<feature type="signal peptide" evidence="2">
    <location>
        <begin position="1"/>
        <end position="25"/>
    </location>
</feature>
<keyword evidence="5" id="KW-1185">Reference proteome</keyword>
<proteinExistence type="predicted"/>